<protein>
    <submittedName>
        <fullName evidence="1">Uncharacterized protein</fullName>
    </submittedName>
</protein>
<evidence type="ECO:0000313" key="1">
    <source>
        <dbReference type="Ensembl" id="ENSMSIP00000010145.1"/>
    </source>
</evidence>
<keyword evidence="2" id="KW-1185">Reference proteome</keyword>
<name>A0A8C6GRH5_MUSSI</name>
<sequence length="104" mass="12040">MAWASRFILLEPFSRSWPLNLSWGLSTCPRYSRTTKRCTSCSVSWEREMVVVRIKAMGSAHPCQPPTSWYLCQWWGHMLKMMCKVHHLVHEGTKCVLCEPALGI</sequence>
<reference evidence="1" key="1">
    <citation type="submission" date="2025-08" db="UniProtKB">
        <authorList>
            <consortium name="Ensembl"/>
        </authorList>
    </citation>
    <scope>IDENTIFICATION</scope>
</reference>
<proteinExistence type="predicted"/>
<evidence type="ECO:0000313" key="2">
    <source>
        <dbReference type="Proteomes" id="UP000694415"/>
    </source>
</evidence>
<dbReference type="Proteomes" id="UP000694415">
    <property type="component" value="Unplaced"/>
</dbReference>
<organism evidence="1 2">
    <name type="scientific">Mus spicilegus</name>
    <name type="common">Mound-building mouse</name>
    <dbReference type="NCBI Taxonomy" id="10103"/>
    <lineage>
        <taxon>Eukaryota</taxon>
        <taxon>Metazoa</taxon>
        <taxon>Chordata</taxon>
        <taxon>Craniata</taxon>
        <taxon>Vertebrata</taxon>
        <taxon>Euteleostomi</taxon>
        <taxon>Mammalia</taxon>
        <taxon>Eutheria</taxon>
        <taxon>Euarchontoglires</taxon>
        <taxon>Glires</taxon>
        <taxon>Rodentia</taxon>
        <taxon>Myomorpha</taxon>
        <taxon>Muroidea</taxon>
        <taxon>Muridae</taxon>
        <taxon>Murinae</taxon>
        <taxon>Mus</taxon>
        <taxon>Mus</taxon>
    </lineage>
</organism>
<accession>A0A8C6GRH5</accession>
<dbReference type="GeneTree" id="ENSGT00900000143542"/>
<dbReference type="AlphaFoldDB" id="A0A8C6GRH5"/>
<dbReference type="Ensembl" id="ENSMSIT00000012849.1">
    <property type="protein sequence ID" value="ENSMSIP00000010145.1"/>
    <property type="gene ID" value="ENSMSIG00000008902.1"/>
</dbReference>
<reference evidence="1" key="2">
    <citation type="submission" date="2025-09" db="UniProtKB">
        <authorList>
            <consortium name="Ensembl"/>
        </authorList>
    </citation>
    <scope>IDENTIFICATION</scope>
</reference>